<sequence>MLILLLALFLLGLAFGRVRWRRCQWTFWGLGLVLFFAAGCGPLPALLLKYLQAPYATRPTIAWAQRNAIVMLGAGTAHVVGTPQVEPHVFANGRLIEAYALYRACRQGGNECKIVLSGGDPLHNGLAEAVAGSNVLVSMGVDRSDLLLESRSLNTWQNAQFVQPILKDYRPEQVVLVSSATHLNRALTYFAHFGMDPIPVRGDYLDVQMTARPNAWNLALTDLAVHEYYGVMTFHFYNLMGWNAPPPSRYGAP</sequence>
<reference evidence="3" key="1">
    <citation type="submission" date="2020-10" db="EMBL/GenBank/DDBJ databases">
        <title>Phylogeny of dyella-like bacteria.</title>
        <authorList>
            <person name="Fu J."/>
        </authorList>
    </citation>
    <scope>NUCLEOTIDE SEQUENCE</scope>
    <source>
        <strain evidence="3">DHON07</strain>
    </source>
</reference>
<keyword evidence="4" id="KW-1185">Reference proteome</keyword>
<dbReference type="InterPro" id="IPR003848">
    <property type="entry name" value="DUF218"/>
</dbReference>
<dbReference type="Proteomes" id="UP001430193">
    <property type="component" value="Unassembled WGS sequence"/>
</dbReference>
<name>A0ABS2KJ63_9GAMM</name>
<gene>
    <name evidence="3" type="ORF">ISS99_15670</name>
</gene>
<dbReference type="RefSeq" id="WP_204632504.1">
    <property type="nucleotide sequence ID" value="NZ_BSOC01000002.1"/>
</dbReference>
<keyword evidence="1" id="KW-0812">Transmembrane</keyword>
<proteinExistence type="predicted"/>
<dbReference type="CDD" id="cd06259">
    <property type="entry name" value="YdcF-like"/>
    <property type="match status" value="1"/>
</dbReference>
<dbReference type="Gene3D" id="3.40.50.620">
    <property type="entry name" value="HUPs"/>
    <property type="match status" value="1"/>
</dbReference>
<comment type="caution">
    <text evidence="3">The sequence shown here is derived from an EMBL/GenBank/DDBJ whole genome shotgun (WGS) entry which is preliminary data.</text>
</comment>
<dbReference type="Pfam" id="PF02698">
    <property type="entry name" value="DUF218"/>
    <property type="match status" value="1"/>
</dbReference>
<protein>
    <submittedName>
        <fullName evidence="3">YdcF family protein</fullName>
    </submittedName>
</protein>
<keyword evidence="1" id="KW-1133">Transmembrane helix</keyword>
<dbReference type="InterPro" id="IPR051599">
    <property type="entry name" value="Cell_Envelope_Assoc"/>
</dbReference>
<keyword evidence="1" id="KW-0472">Membrane</keyword>
<feature type="domain" description="DUF218" evidence="2">
    <location>
        <begin position="68"/>
        <end position="230"/>
    </location>
</feature>
<evidence type="ECO:0000256" key="1">
    <source>
        <dbReference type="SAM" id="Phobius"/>
    </source>
</evidence>
<dbReference type="PANTHER" id="PTHR30336:SF4">
    <property type="entry name" value="ENVELOPE BIOGENESIS FACTOR ELYC"/>
    <property type="match status" value="1"/>
</dbReference>
<evidence type="ECO:0000313" key="3">
    <source>
        <dbReference type="EMBL" id="MBM7130963.1"/>
    </source>
</evidence>
<dbReference type="InterPro" id="IPR014729">
    <property type="entry name" value="Rossmann-like_a/b/a_fold"/>
</dbReference>
<evidence type="ECO:0000313" key="4">
    <source>
        <dbReference type="Proteomes" id="UP001430193"/>
    </source>
</evidence>
<accession>A0ABS2KJ63</accession>
<organism evidence="3 4">
    <name type="scientific">Dyella mobilis</name>
    <dbReference type="NCBI Taxonomy" id="1849582"/>
    <lineage>
        <taxon>Bacteria</taxon>
        <taxon>Pseudomonadati</taxon>
        <taxon>Pseudomonadota</taxon>
        <taxon>Gammaproteobacteria</taxon>
        <taxon>Lysobacterales</taxon>
        <taxon>Rhodanobacteraceae</taxon>
        <taxon>Dyella</taxon>
    </lineage>
</organism>
<dbReference type="PANTHER" id="PTHR30336">
    <property type="entry name" value="INNER MEMBRANE PROTEIN, PROBABLE PERMEASE"/>
    <property type="match status" value="1"/>
</dbReference>
<evidence type="ECO:0000259" key="2">
    <source>
        <dbReference type="Pfam" id="PF02698"/>
    </source>
</evidence>
<dbReference type="EMBL" id="JADIKF010000039">
    <property type="protein sequence ID" value="MBM7130963.1"/>
    <property type="molecule type" value="Genomic_DNA"/>
</dbReference>
<feature type="transmembrane region" description="Helical" evidence="1">
    <location>
        <begin position="26"/>
        <end position="48"/>
    </location>
</feature>